<evidence type="ECO:0000313" key="3">
    <source>
        <dbReference type="Proteomes" id="UP001055219"/>
    </source>
</evidence>
<feature type="compositionally biased region" description="Basic and acidic residues" evidence="1">
    <location>
        <begin position="193"/>
        <end position="204"/>
    </location>
</feature>
<dbReference type="Pfam" id="PF11489">
    <property type="entry name" value="Aim21"/>
    <property type="match status" value="1"/>
</dbReference>
<feature type="compositionally biased region" description="Basic and acidic residues" evidence="1">
    <location>
        <begin position="826"/>
        <end position="841"/>
    </location>
</feature>
<feature type="compositionally biased region" description="Basic and acidic residues" evidence="1">
    <location>
        <begin position="373"/>
        <end position="389"/>
    </location>
</feature>
<sequence>MTATTSTPSIPPRPTRGADKDGPASGPKIPPRPNKTRPERSMSPSADRFAPSPLNEGLLAKARPPPSMLSPHRSSFGDRTRDPIERSSSVDLPSVGEEGAEYGALASEAEDERGSRNASPEQTRTISAGLELHAPKPSLSANRAKAQVQAVTRTDSDRAASFGIGRPGSRDETRATSRDSHRKRPSTSLSQSSDHDQHDDEHGIPEIGQRVPMNPHLGDVQAPSPGPNEGQQKHHSRRHSARALPPGSYGLHGHGVAPQDKLEKEYYKKHPDIQAREEHTPIHDRQNDYAMSREDLNKLVRDTASRGRGFGTAKEFRGTPTDEVAFQASEEYVRHTSPRPKSAAPATGHHRRTSSLAHSVTAFNEEDAGADEDAIHVDDPKHPEYRSYGDEEPEAEDEDYTAPILASDEVQKNKNAYRQRPAVHPPADRRGSNYEAEEAPSRSISRPVSLQKESSQPEIRYTPLEDVEEYEPLFPEEVKKEKHLKEQADENKHHHHFPSKDIWEDAPSSIHYTATVSTPDLPESEHHRARSAGQAERPLTPAHAFAKQQEELAEREAKRRSVSKFLPLSEERKPNWAAHQAHLKVDRPATGSPRFPSRDVWEDTPESHLQSTTVSTPQQEEEEEEEEEEPETRPVRRSPERPAVPSRPKPAVSDKPKPQIPARPAKSSAGETREKPPVPTRPAGSKIAALQAGFMNDLNQRLKIGPQVHKRDDSPEKEAEAEKEKAPLSDARKSRARGPQRRAPAKEAAPAAQTSSSVLTLDVSAPVATWSLDGDGILTVMGEAEGESTEPAEQTEAPAEDAPTVEANDPELDTSRVQDEVAETLEQTKHTEQEPKPKPEPEFSAGEVVHEDASEQEPKLEQKTLVANMAGESVLEADVAKTADGNDVEPVAVKDEVKP</sequence>
<dbReference type="Proteomes" id="UP001055219">
    <property type="component" value="Unassembled WGS sequence"/>
</dbReference>
<gene>
    <name evidence="2" type="ORF">J7T54_004796</name>
</gene>
<feature type="compositionally biased region" description="Basic and acidic residues" evidence="1">
    <location>
        <begin position="260"/>
        <end position="290"/>
    </location>
</feature>
<feature type="compositionally biased region" description="Basic and acidic residues" evidence="1">
    <location>
        <begin position="75"/>
        <end position="85"/>
    </location>
</feature>
<feature type="compositionally biased region" description="Basic and acidic residues" evidence="1">
    <location>
        <begin position="482"/>
        <end position="503"/>
    </location>
</feature>
<dbReference type="GeneID" id="75831282"/>
<organism evidence="2 3">
    <name type="scientific">Emericellopsis cladophorae</name>
    <dbReference type="NCBI Taxonomy" id="2686198"/>
    <lineage>
        <taxon>Eukaryota</taxon>
        <taxon>Fungi</taxon>
        <taxon>Dikarya</taxon>
        <taxon>Ascomycota</taxon>
        <taxon>Pezizomycotina</taxon>
        <taxon>Sordariomycetes</taxon>
        <taxon>Hypocreomycetidae</taxon>
        <taxon>Hypocreales</taxon>
        <taxon>Bionectriaceae</taxon>
        <taxon>Emericellopsis</taxon>
    </lineage>
</organism>
<feature type="compositionally biased region" description="Basic and acidic residues" evidence="1">
    <location>
        <begin position="168"/>
        <end position="179"/>
    </location>
</feature>
<feature type="compositionally biased region" description="Basic and acidic residues" evidence="1">
    <location>
        <begin position="709"/>
        <end position="733"/>
    </location>
</feature>
<feature type="region of interest" description="Disordered" evidence="1">
    <location>
        <begin position="778"/>
        <end position="859"/>
    </location>
</feature>
<keyword evidence="3" id="KW-1185">Reference proteome</keyword>
<name>A0A9Q0BH06_9HYPO</name>
<dbReference type="InterPro" id="IPR021582">
    <property type="entry name" value="Aim21"/>
</dbReference>
<dbReference type="EMBL" id="JAGIXG020000005">
    <property type="protein sequence ID" value="KAI6784250.1"/>
    <property type="molecule type" value="Genomic_DNA"/>
</dbReference>
<evidence type="ECO:0008006" key="4">
    <source>
        <dbReference type="Google" id="ProtNLM"/>
    </source>
</evidence>
<dbReference type="OrthoDB" id="5386574at2759"/>
<feature type="region of interest" description="Disordered" evidence="1">
    <location>
        <begin position="482"/>
        <end position="760"/>
    </location>
</feature>
<feature type="region of interest" description="Disordered" evidence="1">
    <location>
        <begin position="1"/>
        <end position="290"/>
    </location>
</feature>
<feature type="compositionally biased region" description="Basic and acidic residues" evidence="1">
    <location>
        <begin position="631"/>
        <end position="640"/>
    </location>
</feature>
<evidence type="ECO:0000313" key="2">
    <source>
        <dbReference type="EMBL" id="KAI6784250.1"/>
    </source>
</evidence>
<reference evidence="2" key="1">
    <citation type="journal article" date="2021" name="J Fungi (Basel)">
        <title>Genomic and Metabolomic Analyses of the Marine Fungus Emericellopsis cladophorae: Insights into Saltwater Adaptability Mechanisms and Its Biosynthetic Potential.</title>
        <authorList>
            <person name="Goncalves M.F.M."/>
            <person name="Hilario S."/>
            <person name="Van de Peer Y."/>
            <person name="Esteves A.C."/>
            <person name="Alves A."/>
        </authorList>
    </citation>
    <scope>NUCLEOTIDE SEQUENCE</scope>
    <source>
        <strain evidence="2">MUM 19.33</strain>
    </source>
</reference>
<feature type="compositionally biased region" description="Polar residues" evidence="1">
    <location>
        <begin position="116"/>
        <end position="126"/>
    </location>
</feature>
<dbReference type="AlphaFoldDB" id="A0A9Q0BH06"/>
<feature type="compositionally biased region" description="Low complexity" evidence="1">
    <location>
        <begin position="791"/>
        <end position="804"/>
    </location>
</feature>
<proteinExistence type="predicted"/>
<feature type="region of interest" description="Disordered" evidence="1">
    <location>
        <begin position="880"/>
        <end position="899"/>
    </location>
</feature>
<feature type="region of interest" description="Disordered" evidence="1">
    <location>
        <begin position="331"/>
        <end position="468"/>
    </location>
</feature>
<feature type="compositionally biased region" description="Polar residues" evidence="1">
    <location>
        <begin position="442"/>
        <end position="457"/>
    </location>
</feature>
<feature type="compositionally biased region" description="Acidic residues" evidence="1">
    <location>
        <begin position="390"/>
        <end position="400"/>
    </location>
</feature>
<feature type="compositionally biased region" description="Basic and acidic residues" evidence="1">
    <location>
        <begin position="548"/>
        <end position="559"/>
    </location>
</feature>
<feature type="compositionally biased region" description="Basic and acidic residues" evidence="1">
    <location>
        <begin position="848"/>
        <end position="859"/>
    </location>
</feature>
<reference evidence="2" key="2">
    <citation type="submission" date="2022-07" db="EMBL/GenBank/DDBJ databases">
        <authorList>
            <person name="Goncalves M.F.M."/>
            <person name="Hilario S."/>
            <person name="Van De Peer Y."/>
            <person name="Esteves A.C."/>
            <person name="Alves A."/>
        </authorList>
    </citation>
    <scope>NUCLEOTIDE SEQUENCE</scope>
    <source>
        <strain evidence="2">MUM 19.33</strain>
    </source>
</reference>
<evidence type="ECO:0000256" key="1">
    <source>
        <dbReference type="SAM" id="MobiDB-lite"/>
    </source>
</evidence>
<comment type="caution">
    <text evidence="2">The sequence shown here is derived from an EMBL/GenBank/DDBJ whole genome shotgun (WGS) entry which is preliminary data.</text>
</comment>
<feature type="compositionally biased region" description="Acidic residues" evidence="1">
    <location>
        <begin position="619"/>
        <end position="630"/>
    </location>
</feature>
<protein>
    <recommendedName>
        <fullName evidence="4">Altered inheritance of mitochondria protein 21</fullName>
    </recommendedName>
</protein>
<accession>A0A9Q0BH06</accession>
<dbReference type="RefSeq" id="XP_051365106.1">
    <property type="nucleotide sequence ID" value="XM_051503488.1"/>
</dbReference>